<keyword evidence="6" id="KW-0677">Repeat</keyword>
<accession>A0AAF3F2L7</accession>
<keyword evidence="5 9" id="KW-0808">Transferase</keyword>
<protein>
    <recommendedName>
        <fullName evidence="3 9">Geranylgeranyl transferase type-2 subunit alpha</fullName>
        <ecNumber evidence="2 9">2.5.1.60</ecNumber>
    </recommendedName>
    <alternativeName>
        <fullName evidence="7 9">Geranylgeranyl transferase type II subunit alpha</fullName>
    </alternativeName>
</protein>
<evidence type="ECO:0000256" key="8">
    <source>
        <dbReference type="ARBA" id="ARBA00047658"/>
    </source>
</evidence>
<dbReference type="Pfam" id="PF01239">
    <property type="entry name" value="PPTA"/>
    <property type="match status" value="3"/>
</dbReference>
<proteinExistence type="inferred from homology"/>
<evidence type="ECO:0000256" key="1">
    <source>
        <dbReference type="ARBA" id="ARBA00006734"/>
    </source>
</evidence>
<evidence type="ECO:0000256" key="5">
    <source>
        <dbReference type="ARBA" id="ARBA00022679"/>
    </source>
</evidence>
<dbReference type="InterPro" id="IPR002088">
    <property type="entry name" value="Prenyl_trans_a"/>
</dbReference>
<organism evidence="10 11">
    <name type="scientific">Mesorhabditis belari</name>
    <dbReference type="NCBI Taxonomy" id="2138241"/>
    <lineage>
        <taxon>Eukaryota</taxon>
        <taxon>Metazoa</taxon>
        <taxon>Ecdysozoa</taxon>
        <taxon>Nematoda</taxon>
        <taxon>Chromadorea</taxon>
        <taxon>Rhabditida</taxon>
        <taxon>Rhabditina</taxon>
        <taxon>Rhabditomorpha</taxon>
        <taxon>Rhabditoidea</taxon>
        <taxon>Rhabditidae</taxon>
        <taxon>Mesorhabditinae</taxon>
        <taxon>Mesorhabditis</taxon>
    </lineage>
</organism>
<keyword evidence="10" id="KW-1185">Reference proteome</keyword>
<dbReference type="InterPro" id="IPR032675">
    <property type="entry name" value="LRR_dom_sf"/>
</dbReference>
<dbReference type="SUPFAM" id="SSF52058">
    <property type="entry name" value="L domain-like"/>
    <property type="match status" value="1"/>
</dbReference>
<dbReference type="Proteomes" id="UP000887575">
    <property type="component" value="Unassembled WGS sequence"/>
</dbReference>
<dbReference type="WBParaSite" id="MBELARI_LOCUS19951">
    <property type="protein sequence ID" value="MBELARI_LOCUS19951"/>
    <property type="gene ID" value="MBELARI_LOCUS19951"/>
</dbReference>
<evidence type="ECO:0000256" key="2">
    <source>
        <dbReference type="ARBA" id="ARBA00012656"/>
    </source>
</evidence>
<sequence length="567" mass="65655">MHFVKKQPTTEEEKAVKAKERAVKLKAFITLRDRIFENREADKKDEEQLQQIATVLAKNPDIYTFWNIRREVLIYLEAKINKECPEQSVDKISRLLDDELGLTRLCLESNPKSYSAWHHRGWALARHPKPNFEADLKLCEKALQMDCRNFHCWDHRRYVASLVKLSMDEELEFSNRMISQNFSNFSAWHYRGTLFLRKAAMLGKANELGVELVKNELKKVTNAFYTDPADQSAWIYGQFLAAHIEPSSQRNTEEILSMSFKNGVATIVFNRAQTLEAMKSRVFADENATWEPISTINSRCTSAKIWRIKTSSFRLNKPITETNLIPNSFVNRASVEDYFYMREPTEIDTLNESIEHIQELLKEEKESVWGLLTLTFYLLRTKPVKCRDLILKNLDALCHLDQNRKNAYLAIMNRILISAKLEEIDEGKSRFDNLIETGSFSIRDAKIISIECLWPLAGVLTDLDVSSNKLKTLESFSLFPLLTHITATGNPILSISNRLNLPSIEFLSVAQTPLYDLESVKRFLGKIVKTKKKLRLLFAETPLSDQSKELFEVVKDEENIRLIPYWL</sequence>
<comment type="catalytic activity">
    <reaction evidence="8 9">
        <text>geranylgeranyl diphosphate + L-cysteinyl-[protein] = S-geranylgeranyl-L-cysteinyl-[protein] + diphosphate</text>
        <dbReference type="Rhea" id="RHEA:21240"/>
        <dbReference type="Rhea" id="RHEA-COMP:10131"/>
        <dbReference type="Rhea" id="RHEA-COMP:11537"/>
        <dbReference type="ChEBI" id="CHEBI:29950"/>
        <dbReference type="ChEBI" id="CHEBI:33019"/>
        <dbReference type="ChEBI" id="CHEBI:57533"/>
        <dbReference type="ChEBI" id="CHEBI:86021"/>
        <dbReference type="EC" id="2.5.1.60"/>
    </reaction>
</comment>
<dbReference type="EC" id="2.5.1.60" evidence="2 9"/>
<dbReference type="GO" id="GO:0097354">
    <property type="term" value="P:prenylation"/>
    <property type="evidence" value="ECO:0007669"/>
    <property type="project" value="UniProtKB-UniRule"/>
</dbReference>
<evidence type="ECO:0000256" key="7">
    <source>
        <dbReference type="ARBA" id="ARBA00031267"/>
    </source>
</evidence>
<comment type="function">
    <text evidence="9">Catalyzes the transfer of a geranyl-geranyl moiety from geranyl-geranyl pyrophosphate to cysteines occuring in specific C-terminal amino acid sequences.</text>
</comment>
<keyword evidence="4 9" id="KW-0637">Prenyltransferase</keyword>
<reference evidence="11" key="1">
    <citation type="submission" date="2024-02" db="UniProtKB">
        <authorList>
            <consortium name="WormBaseParasite"/>
        </authorList>
    </citation>
    <scope>IDENTIFICATION</scope>
</reference>
<dbReference type="Gene3D" id="3.80.10.10">
    <property type="entry name" value="Ribonuclease Inhibitor"/>
    <property type="match status" value="1"/>
</dbReference>
<dbReference type="PROSITE" id="PS51147">
    <property type="entry name" value="PFTA"/>
    <property type="match status" value="4"/>
</dbReference>
<dbReference type="AlphaFoldDB" id="A0AAF3F2L7"/>
<dbReference type="PANTHER" id="PTHR11129:SF2">
    <property type="entry name" value="GERANYLGERANYL TRANSFERASE TYPE-2 SUBUNIT ALPHA"/>
    <property type="match status" value="1"/>
</dbReference>
<dbReference type="Gene3D" id="2.60.40.1130">
    <property type="entry name" value="Rab geranylgeranyltransferase alpha-subunit, insert domain"/>
    <property type="match status" value="1"/>
</dbReference>
<evidence type="ECO:0000256" key="3">
    <source>
        <dbReference type="ARBA" id="ARBA00014772"/>
    </source>
</evidence>
<evidence type="ECO:0000256" key="6">
    <source>
        <dbReference type="ARBA" id="ARBA00022737"/>
    </source>
</evidence>
<dbReference type="Gene3D" id="1.25.40.120">
    <property type="entry name" value="Protein prenylyltransferase"/>
    <property type="match status" value="1"/>
</dbReference>
<comment type="similarity">
    <text evidence="1 9">Belongs to the protein prenyltransferase subunit alpha family.</text>
</comment>
<dbReference type="FunFam" id="1.25.40.120:FF:000035">
    <property type="entry name" value="Geranylgeranyl transferase type-2 subunit alpha"/>
    <property type="match status" value="1"/>
</dbReference>
<evidence type="ECO:0000313" key="11">
    <source>
        <dbReference type="WBParaSite" id="MBELARI_LOCUS19951"/>
    </source>
</evidence>
<name>A0AAF3F2L7_9BILA</name>
<evidence type="ECO:0000256" key="4">
    <source>
        <dbReference type="ARBA" id="ARBA00022602"/>
    </source>
</evidence>
<dbReference type="GO" id="GO:0005968">
    <property type="term" value="C:Rab-protein geranylgeranyltransferase complex"/>
    <property type="evidence" value="ECO:0007669"/>
    <property type="project" value="TreeGrafter"/>
</dbReference>
<dbReference type="GO" id="GO:0004663">
    <property type="term" value="F:Rab geranylgeranyltransferase activity"/>
    <property type="evidence" value="ECO:0007669"/>
    <property type="project" value="UniProtKB-UniRule"/>
</dbReference>
<evidence type="ECO:0000256" key="9">
    <source>
        <dbReference type="RuleBase" id="RU367120"/>
    </source>
</evidence>
<dbReference type="PANTHER" id="PTHR11129">
    <property type="entry name" value="PROTEIN FARNESYLTRANSFERASE ALPHA SUBUNIT/RAB GERANYLGERANYL TRANSFERASE ALPHA SUBUNIT"/>
    <property type="match status" value="1"/>
</dbReference>
<evidence type="ECO:0000313" key="10">
    <source>
        <dbReference type="Proteomes" id="UP000887575"/>
    </source>
</evidence>
<dbReference type="SUPFAM" id="SSF48439">
    <property type="entry name" value="Protein prenylyltransferase"/>
    <property type="match status" value="1"/>
</dbReference>